<sequence length="126" mass="14095">MAKVAPRLLLIWIPDSTSQLARHGFGLALIHYGKKLWVLLNQRQSATTRKLRKEKTDQEAAQFMVCRDSREDPHAEKRSLLPLTSRPRLEGTNAGRESSHQRGLGPGSQLDALSLPFGARMSARPN</sequence>
<feature type="region of interest" description="Disordered" evidence="1">
    <location>
        <begin position="65"/>
        <end position="126"/>
    </location>
</feature>
<dbReference type="Gramene" id="KQK04142">
    <property type="protein sequence ID" value="KQK04142"/>
    <property type="gene ID" value="BRADI_2g11942v3"/>
</dbReference>
<accession>A0A0Q3MI94</accession>
<evidence type="ECO:0000313" key="4">
    <source>
        <dbReference type="Proteomes" id="UP000008810"/>
    </source>
</evidence>
<dbReference type="InParanoid" id="A0A0Q3MI94"/>
<evidence type="ECO:0000256" key="1">
    <source>
        <dbReference type="SAM" id="MobiDB-lite"/>
    </source>
</evidence>
<dbReference type="EnsemblPlants" id="KQK04142">
    <property type="protein sequence ID" value="KQK04142"/>
    <property type="gene ID" value="BRADI_2g11942v3"/>
</dbReference>
<keyword evidence="4" id="KW-1185">Reference proteome</keyword>
<gene>
    <name evidence="2" type="ORF">BRADI_2g11942v3</name>
</gene>
<proteinExistence type="predicted"/>
<dbReference type="EMBL" id="CM000881">
    <property type="protein sequence ID" value="KQK04142.1"/>
    <property type="molecule type" value="Genomic_DNA"/>
</dbReference>
<name>A0A0Q3MI94_BRADI</name>
<reference evidence="2 3" key="1">
    <citation type="journal article" date="2010" name="Nature">
        <title>Genome sequencing and analysis of the model grass Brachypodium distachyon.</title>
        <authorList>
            <consortium name="International Brachypodium Initiative"/>
        </authorList>
    </citation>
    <scope>NUCLEOTIDE SEQUENCE [LARGE SCALE GENOMIC DNA]</scope>
    <source>
        <strain evidence="2 3">Bd21</strain>
    </source>
</reference>
<dbReference type="Proteomes" id="UP000008810">
    <property type="component" value="Chromosome 2"/>
</dbReference>
<feature type="compositionally biased region" description="Basic and acidic residues" evidence="1">
    <location>
        <begin position="67"/>
        <end position="79"/>
    </location>
</feature>
<organism evidence="2">
    <name type="scientific">Brachypodium distachyon</name>
    <name type="common">Purple false brome</name>
    <name type="synonym">Trachynia distachya</name>
    <dbReference type="NCBI Taxonomy" id="15368"/>
    <lineage>
        <taxon>Eukaryota</taxon>
        <taxon>Viridiplantae</taxon>
        <taxon>Streptophyta</taxon>
        <taxon>Embryophyta</taxon>
        <taxon>Tracheophyta</taxon>
        <taxon>Spermatophyta</taxon>
        <taxon>Magnoliopsida</taxon>
        <taxon>Liliopsida</taxon>
        <taxon>Poales</taxon>
        <taxon>Poaceae</taxon>
        <taxon>BOP clade</taxon>
        <taxon>Pooideae</taxon>
        <taxon>Stipodae</taxon>
        <taxon>Brachypodieae</taxon>
        <taxon>Brachypodium</taxon>
    </lineage>
</organism>
<evidence type="ECO:0000313" key="2">
    <source>
        <dbReference type="EMBL" id="KQK04142.1"/>
    </source>
</evidence>
<reference evidence="2" key="2">
    <citation type="submission" date="2017-06" db="EMBL/GenBank/DDBJ databases">
        <title>WGS assembly of Brachypodium distachyon.</title>
        <authorList>
            <consortium name="The International Brachypodium Initiative"/>
            <person name="Lucas S."/>
            <person name="Harmon-Smith M."/>
            <person name="Lail K."/>
            <person name="Tice H."/>
            <person name="Grimwood J."/>
            <person name="Bruce D."/>
            <person name="Barry K."/>
            <person name="Shu S."/>
            <person name="Lindquist E."/>
            <person name="Wang M."/>
            <person name="Pitluck S."/>
            <person name="Vogel J.P."/>
            <person name="Garvin D.F."/>
            <person name="Mockler T.C."/>
            <person name="Schmutz J."/>
            <person name="Rokhsar D."/>
            <person name="Bevan M.W."/>
        </authorList>
    </citation>
    <scope>NUCLEOTIDE SEQUENCE</scope>
    <source>
        <strain evidence="2">Bd21</strain>
    </source>
</reference>
<evidence type="ECO:0000313" key="3">
    <source>
        <dbReference type="EnsemblPlants" id="KQK04142"/>
    </source>
</evidence>
<reference evidence="3" key="3">
    <citation type="submission" date="2018-08" db="UniProtKB">
        <authorList>
            <consortium name="EnsemblPlants"/>
        </authorList>
    </citation>
    <scope>IDENTIFICATION</scope>
    <source>
        <strain evidence="3">cv. Bd21</strain>
    </source>
</reference>
<dbReference type="AlphaFoldDB" id="A0A0Q3MI94"/>
<protein>
    <submittedName>
        <fullName evidence="2 3">Uncharacterized protein</fullName>
    </submittedName>
</protein>